<dbReference type="STRING" id="37546.A0A1B0FHF3"/>
<dbReference type="EMBL" id="CCAG010001185">
    <property type="status" value="NOT_ANNOTATED_CDS"/>
    <property type="molecule type" value="Genomic_DNA"/>
</dbReference>
<dbReference type="EnsemblMetazoa" id="GMOY003195-RA">
    <property type="protein sequence ID" value="GMOY003195-PA"/>
    <property type="gene ID" value="GMOY003195"/>
</dbReference>
<keyword evidence="2" id="KW-1185">Reference proteome</keyword>
<dbReference type="VEuPathDB" id="VectorBase:GMOY003195"/>
<name>A0A1B0FHF3_GLOMM</name>
<dbReference type="AlphaFoldDB" id="A0A1B0FHF3"/>
<proteinExistence type="predicted"/>
<sequence length="222" mass="25555">MWLAEQQGKLKILSKHSTRHETLGNKAPFLVTAKNWSKKLKGNRFLLSSEVRESRLKSVIVRASIKGVQKLISQGRHMPYRESQVALRTSSIRVYEILHDQLVLQKIFSGFIPHNLLTYVKSQQLTNHRSTRWRKLVMQRKRLLGKSETINFEWFLIICLPEVFSGISGKHINIHHRNIPHRGNASLQTCALTTDYFNGQKSELGVYPPVPHLHLAANDFSS</sequence>
<dbReference type="Proteomes" id="UP000092444">
    <property type="component" value="Unassembled WGS sequence"/>
</dbReference>
<reference evidence="1" key="1">
    <citation type="submission" date="2020-05" db="UniProtKB">
        <authorList>
            <consortium name="EnsemblMetazoa"/>
        </authorList>
    </citation>
    <scope>IDENTIFICATION</scope>
    <source>
        <strain evidence="1">Yale</strain>
    </source>
</reference>
<accession>A0A1B0FHF3</accession>
<organism evidence="1 2">
    <name type="scientific">Glossina morsitans morsitans</name>
    <name type="common">Savannah tsetse fly</name>
    <dbReference type="NCBI Taxonomy" id="37546"/>
    <lineage>
        <taxon>Eukaryota</taxon>
        <taxon>Metazoa</taxon>
        <taxon>Ecdysozoa</taxon>
        <taxon>Arthropoda</taxon>
        <taxon>Hexapoda</taxon>
        <taxon>Insecta</taxon>
        <taxon>Pterygota</taxon>
        <taxon>Neoptera</taxon>
        <taxon>Endopterygota</taxon>
        <taxon>Diptera</taxon>
        <taxon>Brachycera</taxon>
        <taxon>Muscomorpha</taxon>
        <taxon>Hippoboscoidea</taxon>
        <taxon>Glossinidae</taxon>
        <taxon>Glossina</taxon>
    </lineage>
</organism>
<evidence type="ECO:0000313" key="2">
    <source>
        <dbReference type="Proteomes" id="UP000092444"/>
    </source>
</evidence>
<protein>
    <submittedName>
        <fullName evidence="1">Uncharacterized protein</fullName>
    </submittedName>
</protein>
<evidence type="ECO:0000313" key="1">
    <source>
        <dbReference type="EnsemblMetazoa" id="GMOY003195-PA"/>
    </source>
</evidence>